<feature type="domain" description="Glycoside hydrolase family 5" evidence="20">
    <location>
        <begin position="95"/>
        <end position="385"/>
    </location>
</feature>
<dbReference type="EC" id="3.2.1.75" evidence="13"/>
<evidence type="ECO:0000256" key="5">
    <source>
        <dbReference type="ARBA" id="ARBA00022801"/>
    </source>
</evidence>
<keyword evidence="18" id="KW-0472">Membrane</keyword>
<evidence type="ECO:0000256" key="6">
    <source>
        <dbReference type="ARBA" id="ARBA00023180"/>
    </source>
</evidence>
<feature type="transmembrane region" description="Helical" evidence="18">
    <location>
        <begin position="982"/>
        <end position="1003"/>
    </location>
</feature>
<keyword evidence="9" id="KW-0961">Cell wall biogenesis/degradation</keyword>
<keyword evidence="3" id="KW-0964">Secreted</keyword>
<dbReference type="Proteomes" id="UP001430584">
    <property type="component" value="Unassembled WGS sequence"/>
</dbReference>
<protein>
    <recommendedName>
        <fullName evidence="13">glucan endo-1,6-beta-glucosidase</fullName>
        <ecNumber evidence="13">3.2.1.75</ecNumber>
    </recommendedName>
    <alternativeName>
        <fullName evidence="15">Beta-1,6-glucanase B</fullName>
    </alternativeName>
    <alternativeName>
        <fullName evidence="14">Endo-1,6-beta-D-glucanase B</fullName>
    </alternativeName>
    <alternativeName>
        <fullName evidence="16">Endo-1,6-beta-glucanase B</fullName>
    </alternativeName>
</protein>
<accession>A0ABR3CEP4</accession>
<dbReference type="PANTHER" id="PTHR31297:SF39">
    <property type="entry name" value="GLUCAN ENDO-1,6-BETA-GLUCOSIDASE B"/>
    <property type="match status" value="1"/>
</dbReference>
<keyword evidence="5" id="KW-0378">Hydrolase</keyword>
<dbReference type="InterPro" id="IPR050386">
    <property type="entry name" value="Glycosyl_hydrolase_5"/>
</dbReference>
<feature type="transmembrane region" description="Helical" evidence="18">
    <location>
        <begin position="793"/>
        <end position="814"/>
    </location>
</feature>
<sequence>MFPSSIFPLPLFVLLLLPLTAHAWTPRSPPPDVTLSTFSGTSKIRGVNLGSQFIIEPWMARDEWAAMGCGSTKAEFQCIKQAYGGDVAKASQVWQGHWARWITNADLDDMVKAGLNTVRIPVGWWMREDLVTSGEYFPKGGFSYLQSLCEHAAKNGMYVIIEMHGAPGTQNANQPFTGNYSDKAYFYQSDYQSGRAYKFLSWLTTAIHQQPAYFRTVGALGVLNEPKFNNPTDADIRWTMEHYYGSAIDAIRNAEAALAVPASSALSVMMMDDLWHDLSGKTDPTKALTAAQKAGLLFDDHNYETVPVKGMTPAQVVAYACRDDRRTGLQGAERKVVGEWAMSLAQTGAGFTPETANKDFWSQYFSAQQWQYERTSGWVWWSWKVQKGGNAGEQLQWSYKDAPRMLGTLGFLGLAVWAIIDPSDIDSSVQPIRTPVCGLSDGTLQRDARDASKESTVKDPVLETDGRQSFFPVSHLLYNTTLNEYLQDQLNGWRIIAWSFNYWTSWYEDWTTQDESRAGSSHYLYEMQTDLDSYAQQAFPCNASSPTYGSDFMSAVNSTLGLNGTSEAPQDPAKVTSELRRMLAESLKSAKDRAAVLRNLVAASYMGVGFDGAWSCRAAVNEYLENASEWDKAGASAAGTLLTLLPSLLTLGNLYVPKFSEAAAAGVFVSGASAVSTLGLPVKSISVIGWRQRFETKSFTSYGRESMARLGRRMNAMPHQARYKVKMKTLQAWYAEPSLSWSEDAMDGYMETVPSRDCTREGEACENMFWKIKSRVVDDWPEREPFAPLMDSSTVLVSYFVTFLGTLLFSAAGIPMQLGSCNSRNYTIWLICGTALSSLAKLYGFARSGHQIFKFYPLSPLAQSTLAANLSLPHDDAGSSNNNNTTTLETSLPALSRPIEHLLHYLSLSSLQRLVFTSSTHTQKHSGGSGGGGGRPLYSTWSLSFRTRHSTPPVPRLRPLTVLLRPTSDSDGGGDRSPAHHVLSGLFAGLVFIVLTFLFGAQWGGNLVVVFYTVVAFLLVVAVARGLCVWLVWRLSRKAGLHVVECATATSGGGSSRKGGAEGVEGDEMAGVARVLASMTDVLVASGDGRSYYYDGVLLNERAWWEGWRRDYVAGRLDGDGRNVDEGDDIEQGRRQRWRRERGQKASRDASETALMSMTELPQRLQ</sequence>
<evidence type="ECO:0000313" key="22">
    <source>
        <dbReference type="Proteomes" id="UP001430584"/>
    </source>
</evidence>
<name>A0ABR3CEP4_9PEZI</name>
<feature type="region of interest" description="Disordered" evidence="17">
    <location>
        <begin position="1123"/>
        <end position="1166"/>
    </location>
</feature>
<keyword evidence="8" id="KW-0326">Glycosidase</keyword>
<keyword evidence="22" id="KW-1185">Reference proteome</keyword>
<evidence type="ECO:0000256" key="17">
    <source>
        <dbReference type="SAM" id="MobiDB-lite"/>
    </source>
</evidence>
<evidence type="ECO:0000256" key="13">
    <source>
        <dbReference type="ARBA" id="ARBA00038935"/>
    </source>
</evidence>
<dbReference type="GeneID" id="92010693"/>
<keyword evidence="7" id="KW-0119">Carbohydrate metabolism</keyword>
<dbReference type="PANTHER" id="PTHR31297">
    <property type="entry name" value="GLUCAN ENDO-1,6-BETA-GLUCOSIDASE B"/>
    <property type="match status" value="1"/>
</dbReference>
<evidence type="ECO:0000256" key="4">
    <source>
        <dbReference type="ARBA" id="ARBA00022729"/>
    </source>
</evidence>
<evidence type="ECO:0000256" key="3">
    <source>
        <dbReference type="ARBA" id="ARBA00022525"/>
    </source>
</evidence>
<feature type="transmembrane region" description="Helical" evidence="18">
    <location>
        <begin position="662"/>
        <end position="682"/>
    </location>
</feature>
<dbReference type="Pfam" id="PF00150">
    <property type="entry name" value="Cellulase"/>
    <property type="match status" value="1"/>
</dbReference>
<evidence type="ECO:0000256" key="12">
    <source>
        <dbReference type="ARBA" id="ARBA00037628"/>
    </source>
</evidence>
<evidence type="ECO:0000256" key="1">
    <source>
        <dbReference type="ARBA" id="ARBA00004613"/>
    </source>
</evidence>
<feature type="transmembrane region" description="Helical" evidence="18">
    <location>
        <begin position="1009"/>
        <end position="1033"/>
    </location>
</feature>
<comment type="caution">
    <text evidence="21">The sequence shown here is derived from an EMBL/GenBank/DDBJ whole genome shotgun (WGS) entry which is preliminary data.</text>
</comment>
<keyword evidence="10" id="KW-0624">Polysaccharide degradation</keyword>
<comment type="catalytic activity">
    <reaction evidence="11">
        <text>Random hydrolysis of (1-&gt;6)-linkages in (1-&gt;6)-beta-D-glucans.</text>
        <dbReference type="EC" id="3.2.1.75"/>
    </reaction>
</comment>
<evidence type="ECO:0000256" key="11">
    <source>
        <dbReference type="ARBA" id="ARBA00036633"/>
    </source>
</evidence>
<evidence type="ECO:0000256" key="16">
    <source>
        <dbReference type="ARBA" id="ARBA00043257"/>
    </source>
</evidence>
<evidence type="ECO:0000256" key="8">
    <source>
        <dbReference type="ARBA" id="ARBA00023295"/>
    </source>
</evidence>
<feature type="transmembrane region" description="Helical" evidence="18">
    <location>
        <begin position="826"/>
        <end position="846"/>
    </location>
</feature>
<evidence type="ECO:0000256" key="7">
    <source>
        <dbReference type="ARBA" id="ARBA00023277"/>
    </source>
</evidence>
<gene>
    <name evidence="21" type="ORF">SLS55_006608</name>
</gene>
<keyword evidence="18" id="KW-1133">Transmembrane helix</keyword>
<keyword evidence="18" id="KW-0812">Transmembrane</keyword>
<evidence type="ECO:0000256" key="10">
    <source>
        <dbReference type="ARBA" id="ARBA00023326"/>
    </source>
</evidence>
<dbReference type="EMBL" id="JAJVCZ030000006">
    <property type="protein sequence ID" value="KAL0259103.1"/>
    <property type="molecule type" value="Genomic_DNA"/>
</dbReference>
<evidence type="ECO:0000256" key="18">
    <source>
        <dbReference type="SAM" id="Phobius"/>
    </source>
</evidence>
<organism evidence="21 22">
    <name type="scientific">Diplodia seriata</name>
    <dbReference type="NCBI Taxonomy" id="420778"/>
    <lineage>
        <taxon>Eukaryota</taxon>
        <taxon>Fungi</taxon>
        <taxon>Dikarya</taxon>
        <taxon>Ascomycota</taxon>
        <taxon>Pezizomycotina</taxon>
        <taxon>Dothideomycetes</taxon>
        <taxon>Dothideomycetes incertae sedis</taxon>
        <taxon>Botryosphaeriales</taxon>
        <taxon>Botryosphaeriaceae</taxon>
        <taxon>Diplodia</taxon>
    </lineage>
</organism>
<feature type="chain" id="PRO_5047090404" description="glucan endo-1,6-beta-glucosidase" evidence="19">
    <location>
        <begin position="24"/>
        <end position="1166"/>
    </location>
</feature>
<reference evidence="21 22" key="1">
    <citation type="submission" date="2024-02" db="EMBL/GenBank/DDBJ databases">
        <title>De novo assembly and annotation of 12 fungi associated with fruit tree decline syndrome in Ontario, Canada.</title>
        <authorList>
            <person name="Sulman M."/>
            <person name="Ellouze W."/>
            <person name="Ilyukhin E."/>
        </authorList>
    </citation>
    <scope>NUCLEOTIDE SEQUENCE [LARGE SCALE GENOMIC DNA]</scope>
    <source>
        <strain evidence="21 22">FDS-637</strain>
    </source>
</reference>
<evidence type="ECO:0000256" key="15">
    <source>
        <dbReference type="ARBA" id="ARBA00042025"/>
    </source>
</evidence>
<feature type="compositionally biased region" description="Basic and acidic residues" evidence="17">
    <location>
        <begin position="1141"/>
        <end position="1151"/>
    </location>
</feature>
<evidence type="ECO:0000256" key="9">
    <source>
        <dbReference type="ARBA" id="ARBA00023316"/>
    </source>
</evidence>
<evidence type="ECO:0000256" key="19">
    <source>
        <dbReference type="SAM" id="SignalP"/>
    </source>
</evidence>
<proteinExistence type="inferred from homology"/>
<comment type="subcellular location">
    <subcellularLocation>
        <location evidence="1">Secreted</location>
    </subcellularLocation>
</comment>
<dbReference type="InterPro" id="IPR017853">
    <property type="entry name" value="GH"/>
</dbReference>
<evidence type="ECO:0000256" key="2">
    <source>
        <dbReference type="ARBA" id="ARBA00005641"/>
    </source>
</evidence>
<evidence type="ECO:0000259" key="20">
    <source>
        <dbReference type="Pfam" id="PF00150"/>
    </source>
</evidence>
<keyword evidence="4 19" id="KW-0732">Signal</keyword>
<dbReference type="Gene3D" id="3.20.20.80">
    <property type="entry name" value="Glycosidases"/>
    <property type="match status" value="1"/>
</dbReference>
<dbReference type="RefSeq" id="XP_066632132.1">
    <property type="nucleotide sequence ID" value="XM_066778037.1"/>
</dbReference>
<dbReference type="SUPFAM" id="SSF51445">
    <property type="entry name" value="(Trans)glycosidases"/>
    <property type="match status" value="1"/>
</dbReference>
<comment type="function">
    <text evidence="12">Beta-glucanases participate in the metabolism of beta-glucan, the main structural component of the cell wall. Acts on lutean, pustulan and 1,6-oligo-beta-D-glucosides.</text>
</comment>
<evidence type="ECO:0000313" key="21">
    <source>
        <dbReference type="EMBL" id="KAL0259103.1"/>
    </source>
</evidence>
<feature type="signal peptide" evidence="19">
    <location>
        <begin position="1"/>
        <end position="23"/>
    </location>
</feature>
<comment type="similarity">
    <text evidence="2">Belongs to the glycosyl hydrolase 5 (cellulase A) family.</text>
</comment>
<dbReference type="InterPro" id="IPR001547">
    <property type="entry name" value="Glyco_hydro_5"/>
</dbReference>
<evidence type="ECO:0000256" key="14">
    <source>
        <dbReference type="ARBA" id="ARBA00041472"/>
    </source>
</evidence>
<keyword evidence="6" id="KW-0325">Glycoprotein</keyword>